<keyword evidence="2" id="KW-0808">Transferase</keyword>
<keyword evidence="3" id="KW-1185">Reference proteome</keyword>
<dbReference type="InterPro" id="IPR000182">
    <property type="entry name" value="GNAT_dom"/>
</dbReference>
<protein>
    <submittedName>
        <fullName evidence="2">Phosphinothricin acetyltransferase</fullName>
    </submittedName>
</protein>
<dbReference type="EMBL" id="VLKH01000004">
    <property type="protein sequence ID" value="TWH80686.1"/>
    <property type="molecule type" value="Genomic_DNA"/>
</dbReference>
<dbReference type="AlphaFoldDB" id="A0A562JBQ1"/>
<dbReference type="GO" id="GO:0016747">
    <property type="term" value="F:acyltransferase activity, transferring groups other than amino-acyl groups"/>
    <property type="evidence" value="ECO:0007669"/>
    <property type="project" value="InterPro"/>
</dbReference>
<dbReference type="PANTHER" id="PTHR43072:SF8">
    <property type="entry name" value="ACYLTRANSFERASE FABY-RELATED"/>
    <property type="match status" value="1"/>
</dbReference>
<evidence type="ECO:0000313" key="2">
    <source>
        <dbReference type="EMBL" id="TWH80686.1"/>
    </source>
</evidence>
<name>A0A562JBQ1_9FIRM</name>
<gene>
    <name evidence="2" type="ORF">LY60_01948</name>
</gene>
<dbReference type="SUPFAM" id="SSF55729">
    <property type="entry name" value="Acyl-CoA N-acyltransferases (Nat)"/>
    <property type="match status" value="1"/>
</dbReference>
<dbReference type="Gene3D" id="3.40.630.30">
    <property type="match status" value="1"/>
</dbReference>
<dbReference type="OrthoDB" id="9798006at2"/>
<dbReference type="PROSITE" id="PS51186">
    <property type="entry name" value="GNAT"/>
    <property type="match status" value="1"/>
</dbReference>
<feature type="domain" description="N-acetyltransferase" evidence="1">
    <location>
        <begin position="4"/>
        <end position="165"/>
    </location>
</feature>
<organism evidence="2 3">
    <name type="scientific">Sedimentibacter saalensis</name>
    <dbReference type="NCBI Taxonomy" id="130788"/>
    <lineage>
        <taxon>Bacteria</taxon>
        <taxon>Bacillati</taxon>
        <taxon>Bacillota</taxon>
        <taxon>Tissierellia</taxon>
        <taxon>Sedimentibacter</taxon>
    </lineage>
</organism>
<evidence type="ECO:0000313" key="3">
    <source>
        <dbReference type="Proteomes" id="UP000315343"/>
    </source>
</evidence>
<comment type="caution">
    <text evidence="2">The sequence shown here is derived from an EMBL/GenBank/DDBJ whole genome shotgun (WGS) entry which is preliminary data.</text>
</comment>
<dbReference type="Pfam" id="PF13420">
    <property type="entry name" value="Acetyltransf_4"/>
    <property type="match status" value="1"/>
</dbReference>
<dbReference type="PANTHER" id="PTHR43072">
    <property type="entry name" value="N-ACETYLTRANSFERASE"/>
    <property type="match status" value="1"/>
</dbReference>
<accession>A0A562JBQ1</accession>
<reference evidence="2 3" key="1">
    <citation type="submission" date="2019-07" db="EMBL/GenBank/DDBJ databases">
        <title>Genomic Encyclopedia of Type Strains, Phase I: the one thousand microbial genomes (KMG-I) project.</title>
        <authorList>
            <person name="Kyrpides N."/>
        </authorList>
    </citation>
    <scope>NUCLEOTIDE SEQUENCE [LARGE SCALE GENOMIC DNA]</scope>
    <source>
        <strain evidence="2 3">DSM 13558</strain>
    </source>
</reference>
<dbReference type="InterPro" id="IPR016181">
    <property type="entry name" value="Acyl_CoA_acyltransferase"/>
</dbReference>
<evidence type="ECO:0000259" key="1">
    <source>
        <dbReference type="PROSITE" id="PS51186"/>
    </source>
</evidence>
<dbReference type="Proteomes" id="UP000315343">
    <property type="component" value="Unassembled WGS sequence"/>
</dbReference>
<proteinExistence type="predicted"/>
<sequence>MNNCKIRLANEGDYSSILDIYEPFVRDTIITFEYKVPSEEEFIERMAKIQKTFPLLVCEEENVVVGYAYISRFREREAYDWSVESSIYIDPSHQGKCIGKALYVALIELSGLLGYCNIYGVVTMPNIKSEKLHSKLGFEKVGILKNVGFKFGNWVDVQYLSLNIKEYTLCPEKPKNIAELAGTEEFESVMKRVQSIIE</sequence>
<dbReference type="RefSeq" id="WP_145082738.1">
    <property type="nucleotide sequence ID" value="NZ_DAMBUX010000011.1"/>
</dbReference>
<dbReference type="CDD" id="cd04301">
    <property type="entry name" value="NAT_SF"/>
    <property type="match status" value="1"/>
</dbReference>